<dbReference type="CDD" id="cd07067">
    <property type="entry name" value="HP_PGM_like"/>
    <property type="match status" value="1"/>
</dbReference>
<gene>
    <name evidence="5" type="ORF">EV421DRAFT_908750</name>
</gene>
<dbReference type="Gene3D" id="3.40.50.1240">
    <property type="entry name" value="Phosphoglycerate mutase-like"/>
    <property type="match status" value="1"/>
</dbReference>
<dbReference type="GO" id="GO:0045820">
    <property type="term" value="P:negative regulation of glycolytic process"/>
    <property type="evidence" value="ECO:0007669"/>
    <property type="project" value="TreeGrafter"/>
</dbReference>
<keyword evidence="1" id="KW-0378">Hydrolase</keyword>
<feature type="active site" description="Tele-phosphohistidine intermediate" evidence="2">
    <location>
        <position position="9"/>
    </location>
</feature>
<dbReference type="GO" id="GO:0005829">
    <property type="term" value="C:cytosol"/>
    <property type="evidence" value="ECO:0007669"/>
    <property type="project" value="TreeGrafter"/>
</dbReference>
<feature type="compositionally biased region" description="Basic residues" evidence="4">
    <location>
        <begin position="269"/>
        <end position="278"/>
    </location>
</feature>
<dbReference type="EMBL" id="JAUEPT010000004">
    <property type="protein sequence ID" value="KAK0452540.1"/>
    <property type="molecule type" value="Genomic_DNA"/>
</dbReference>
<feature type="active site" description="Proton donor/acceptor" evidence="2">
    <location>
        <position position="84"/>
    </location>
</feature>
<comment type="caution">
    <text evidence="5">The sequence shown here is derived from an EMBL/GenBank/DDBJ whole genome shotgun (WGS) entry which is preliminary data.</text>
</comment>
<protein>
    <submittedName>
        <fullName evidence="5">Histidine phosphatase superfamily</fullName>
    </submittedName>
</protein>
<proteinExistence type="predicted"/>
<dbReference type="GO" id="GO:0043456">
    <property type="term" value="P:regulation of pentose-phosphate shunt"/>
    <property type="evidence" value="ECO:0007669"/>
    <property type="project" value="TreeGrafter"/>
</dbReference>
<feature type="binding site" evidence="3">
    <location>
        <begin position="8"/>
        <end position="15"/>
    </location>
    <ligand>
        <name>substrate</name>
    </ligand>
</feature>
<dbReference type="InterPro" id="IPR029033">
    <property type="entry name" value="His_PPase_superfam"/>
</dbReference>
<evidence type="ECO:0000256" key="3">
    <source>
        <dbReference type="PIRSR" id="PIRSR613078-2"/>
    </source>
</evidence>
<dbReference type="InterPro" id="IPR013078">
    <property type="entry name" value="His_Pase_superF_clade-1"/>
</dbReference>
<dbReference type="Proteomes" id="UP001175226">
    <property type="component" value="Unassembled WGS sequence"/>
</dbReference>
<evidence type="ECO:0000313" key="5">
    <source>
        <dbReference type="EMBL" id="KAK0452540.1"/>
    </source>
</evidence>
<sequence>MITITFIRHGQSEDNPRGIWAGWKDAPLSELGMRQAQALGDHLSTTRIDLIYSSPLLRARQTGEAVQSGQSIPPALITNPHLREQHWGIAEGHPACRHAPLNVTHEEAFKVGIFPRTALLDDDGRFPGGESRNDLVARADIAIKECVLPHLTEENFRNGLHLAFTSHGLCIGQLIAALLRYDASADKDVSYEGLRNTAWTRVKVSLNSNCGGVCPAVVVNVTHVDAKEHLKLLDQSAVPNIEFPLDDRTKEAVEFLSGRENSTEEQCKVRSRKGNNAK</sequence>
<dbReference type="SUPFAM" id="SSF53254">
    <property type="entry name" value="Phosphoglycerate mutase-like"/>
    <property type="match status" value="1"/>
</dbReference>
<feature type="region of interest" description="Disordered" evidence="4">
    <location>
        <begin position="259"/>
        <end position="278"/>
    </location>
</feature>
<evidence type="ECO:0000256" key="1">
    <source>
        <dbReference type="ARBA" id="ARBA00022801"/>
    </source>
</evidence>
<reference evidence="5" key="1">
    <citation type="submission" date="2023-06" db="EMBL/GenBank/DDBJ databases">
        <authorList>
            <consortium name="Lawrence Berkeley National Laboratory"/>
            <person name="Ahrendt S."/>
            <person name="Sahu N."/>
            <person name="Indic B."/>
            <person name="Wong-Bajracharya J."/>
            <person name="Merenyi Z."/>
            <person name="Ke H.-M."/>
            <person name="Monk M."/>
            <person name="Kocsube S."/>
            <person name="Drula E."/>
            <person name="Lipzen A."/>
            <person name="Balint B."/>
            <person name="Henrissat B."/>
            <person name="Andreopoulos B."/>
            <person name="Martin F.M."/>
            <person name="Harder C.B."/>
            <person name="Rigling D."/>
            <person name="Ford K.L."/>
            <person name="Foster G.D."/>
            <person name="Pangilinan J."/>
            <person name="Papanicolaou A."/>
            <person name="Barry K."/>
            <person name="LaButti K."/>
            <person name="Viragh M."/>
            <person name="Koriabine M."/>
            <person name="Yan M."/>
            <person name="Riley R."/>
            <person name="Champramary S."/>
            <person name="Plett K.L."/>
            <person name="Tsai I.J."/>
            <person name="Slot J."/>
            <person name="Sipos G."/>
            <person name="Plett J."/>
            <person name="Nagy L.G."/>
            <person name="Grigoriev I.V."/>
        </authorList>
    </citation>
    <scope>NUCLEOTIDE SEQUENCE</scope>
    <source>
        <strain evidence="5">FPL87.14</strain>
    </source>
</reference>
<organism evidence="5 6">
    <name type="scientific">Armillaria borealis</name>
    <dbReference type="NCBI Taxonomy" id="47425"/>
    <lineage>
        <taxon>Eukaryota</taxon>
        <taxon>Fungi</taxon>
        <taxon>Dikarya</taxon>
        <taxon>Basidiomycota</taxon>
        <taxon>Agaricomycotina</taxon>
        <taxon>Agaricomycetes</taxon>
        <taxon>Agaricomycetidae</taxon>
        <taxon>Agaricales</taxon>
        <taxon>Marasmiineae</taxon>
        <taxon>Physalacriaceae</taxon>
        <taxon>Armillaria</taxon>
    </lineage>
</organism>
<evidence type="ECO:0000256" key="4">
    <source>
        <dbReference type="SAM" id="MobiDB-lite"/>
    </source>
</evidence>
<name>A0AA39N0D3_9AGAR</name>
<evidence type="ECO:0000313" key="6">
    <source>
        <dbReference type="Proteomes" id="UP001175226"/>
    </source>
</evidence>
<dbReference type="AlphaFoldDB" id="A0AA39N0D3"/>
<feature type="binding site" evidence="3">
    <location>
        <position position="58"/>
    </location>
    <ligand>
        <name>substrate</name>
    </ligand>
</feature>
<dbReference type="InterPro" id="IPR051695">
    <property type="entry name" value="Phosphoglycerate_Mutase"/>
</dbReference>
<dbReference type="PANTHER" id="PTHR46517">
    <property type="entry name" value="FRUCTOSE-2,6-BISPHOSPHATASE TIGAR"/>
    <property type="match status" value="1"/>
</dbReference>
<dbReference type="GO" id="GO:0004331">
    <property type="term" value="F:fructose-2,6-bisphosphate 2-phosphatase activity"/>
    <property type="evidence" value="ECO:0007669"/>
    <property type="project" value="TreeGrafter"/>
</dbReference>
<accession>A0AA39N0D3</accession>
<dbReference type="Pfam" id="PF00300">
    <property type="entry name" value="His_Phos_1"/>
    <property type="match status" value="1"/>
</dbReference>
<keyword evidence="6" id="KW-1185">Reference proteome</keyword>
<evidence type="ECO:0000256" key="2">
    <source>
        <dbReference type="PIRSR" id="PIRSR613078-1"/>
    </source>
</evidence>
<dbReference type="SMART" id="SM00855">
    <property type="entry name" value="PGAM"/>
    <property type="match status" value="1"/>
</dbReference>
<dbReference type="PANTHER" id="PTHR46517:SF1">
    <property type="entry name" value="FRUCTOSE-2,6-BISPHOSPHATASE TIGAR"/>
    <property type="match status" value="1"/>
</dbReference>